<feature type="region of interest" description="Disordered" evidence="1">
    <location>
        <begin position="205"/>
        <end position="247"/>
    </location>
</feature>
<name>A0A9Q1JLN1_9CARY</name>
<gene>
    <name evidence="2" type="ORF">Cgig2_002757</name>
</gene>
<evidence type="ECO:0000313" key="3">
    <source>
        <dbReference type="Proteomes" id="UP001153076"/>
    </source>
</evidence>
<sequence>MHQTPWTMTRRLNHGRTGTPKVGMMVEQILQRGDYGEEFKRDFVLYVYYQKHERLIFVIILKLLVDVNQPLYLDRAEFRGKRGKEQWFPIANIGQLIQLDERKKIKRCSLWDIMPEIIAEDVHSILALPMSPLEVHIAWTYKPKNKYTKLLEQWRRRLNHRRTGTPKAGMVVEQIQQRGDYREEFKRDFVLFVYYQKKETQVPMVSHSKHRTTDPVEQKNKYKKKFPGGHGRGKTIAKMTSNHHSCT</sequence>
<organism evidence="2 3">
    <name type="scientific">Carnegiea gigantea</name>
    <dbReference type="NCBI Taxonomy" id="171969"/>
    <lineage>
        <taxon>Eukaryota</taxon>
        <taxon>Viridiplantae</taxon>
        <taxon>Streptophyta</taxon>
        <taxon>Embryophyta</taxon>
        <taxon>Tracheophyta</taxon>
        <taxon>Spermatophyta</taxon>
        <taxon>Magnoliopsida</taxon>
        <taxon>eudicotyledons</taxon>
        <taxon>Gunneridae</taxon>
        <taxon>Pentapetalae</taxon>
        <taxon>Caryophyllales</taxon>
        <taxon>Cactineae</taxon>
        <taxon>Cactaceae</taxon>
        <taxon>Cactoideae</taxon>
        <taxon>Echinocereeae</taxon>
        <taxon>Carnegiea</taxon>
    </lineage>
</organism>
<feature type="compositionally biased region" description="Basic residues" evidence="1">
    <location>
        <begin position="221"/>
        <end position="235"/>
    </location>
</feature>
<accession>A0A9Q1JLN1</accession>
<dbReference type="AlphaFoldDB" id="A0A9Q1JLN1"/>
<comment type="caution">
    <text evidence="2">The sequence shown here is derived from an EMBL/GenBank/DDBJ whole genome shotgun (WGS) entry which is preliminary data.</text>
</comment>
<proteinExistence type="predicted"/>
<dbReference type="OrthoDB" id="1001981at2759"/>
<dbReference type="EMBL" id="JAKOGI010001019">
    <property type="protein sequence ID" value="KAJ8428344.1"/>
    <property type="molecule type" value="Genomic_DNA"/>
</dbReference>
<protein>
    <submittedName>
        <fullName evidence="2">Uncharacterized protein</fullName>
    </submittedName>
</protein>
<feature type="compositionally biased region" description="Polar residues" evidence="1">
    <location>
        <begin position="238"/>
        <end position="247"/>
    </location>
</feature>
<dbReference type="Proteomes" id="UP001153076">
    <property type="component" value="Unassembled WGS sequence"/>
</dbReference>
<keyword evidence="3" id="KW-1185">Reference proteome</keyword>
<reference evidence="2" key="1">
    <citation type="submission" date="2022-04" db="EMBL/GenBank/DDBJ databases">
        <title>Carnegiea gigantea Genome sequencing and assembly v2.</title>
        <authorList>
            <person name="Copetti D."/>
            <person name="Sanderson M.J."/>
            <person name="Burquez A."/>
            <person name="Wojciechowski M.F."/>
        </authorList>
    </citation>
    <scope>NUCLEOTIDE SEQUENCE</scope>
    <source>
        <strain evidence="2">SGP5-SGP5p</strain>
        <tissue evidence="2">Aerial part</tissue>
    </source>
</reference>
<feature type="compositionally biased region" description="Basic and acidic residues" evidence="1">
    <location>
        <begin position="211"/>
        <end position="220"/>
    </location>
</feature>
<evidence type="ECO:0000256" key="1">
    <source>
        <dbReference type="SAM" id="MobiDB-lite"/>
    </source>
</evidence>
<evidence type="ECO:0000313" key="2">
    <source>
        <dbReference type="EMBL" id="KAJ8428344.1"/>
    </source>
</evidence>